<dbReference type="InterPro" id="IPR012902">
    <property type="entry name" value="N_methyl_site"/>
</dbReference>
<keyword evidence="1" id="KW-0472">Membrane</keyword>
<dbReference type="EMBL" id="JBHSGU010000029">
    <property type="protein sequence ID" value="MFC4701861.1"/>
    <property type="molecule type" value="Genomic_DNA"/>
</dbReference>
<keyword evidence="3" id="KW-1185">Reference proteome</keyword>
<reference evidence="3" key="1">
    <citation type="journal article" date="2019" name="Int. J. Syst. Evol. Microbiol.">
        <title>The Global Catalogue of Microorganisms (GCM) 10K type strain sequencing project: providing services to taxonomists for standard genome sequencing and annotation.</title>
        <authorList>
            <consortium name="The Broad Institute Genomics Platform"/>
            <consortium name="The Broad Institute Genome Sequencing Center for Infectious Disease"/>
            <person name="Wu L."/>
            <person name="Ma J."/>
        </authorList>
    </citation>
    <scope>NUCLEOTIDE SEQUENCE [LARGE SCALE GENOMIC DNA]</scope>
    <source>
        <strain evidence="3">KACC 12507</strain>
    </source>
</reference>
<evidence type="ECO:0000313" key="2">
    <source>
        <dbReference type="EMBL" id="MFC4701861.1"/>
    </source>
</evidence>
<sequence length="288" mass="31271">MTIPTHKSKGFTLVELMISLALGLIISGAIIQILVSNSTTDALNRAIASTQESGRFIVSRMRQELMMTGLYDAMDPNLSSLVDNVEEEAFVRSHPVPVPGDFVSNALLGARQGVGGANDTLVISLQAERDCRGFTLGYPANEEFYVVNEYFVNNGRLLCRGFDGRVLRGQKAPAANAGDAAFTLLDNVLSFQVLYGITDPNDPDRRTIPIRYIDASALAAAYAANAQVVTIRLAIVIRGDADVNLDAPATFTLLNEAQITAPDNGYYRAFETTVTLRNMRNFARGNML</sequence>
<accession>A0ABV9LZ50</accession>
<dbReference type="RefSeq" id="WP_382410733.1">
    <property type="nucleotide sequence ID" value="NZ_JBHSGU010000029.1"/>
</dbReference>
<organism evidence="2 3">
    <name type="scientific">Glaciecola siphonariae</name>
    <dbReference type="NCBI Taxonomy" id="521012"/>
    <lineage>
        <taxon>Bacteria</taxon>
        <taxon>Pseudomonadati</taxon>
        <taxon>Pseudomonadota</taxon>
        <taxon>Gammaproteobacteria</taxon>
        <taxon>Alteromonadales</taxon>
        <taxon>Alteromonadaceae</taxon>
        <taxon>Glaciecola</taxon>
    </lineage>
</organism>
<dbReference type="InterPro" id="IPR032092">
    <property type="entry name" value="PilW"/>
</dbReference>
<feature type="transmembrane region" description="Helical" evidence="1">
    <location>
        <begin position="12"/>
        <end position="35"/>
    </location>
</feature>
<evidence type="ECO:0000313" key="3">
    <source>
        <dbReference type="Proteomes" id="UP001595897"/>
    </source>
</evidence>
<dbReference type="Pfam" id="PF16074">
    <property type="entry name" value="PilW"/>
    <property type="match status" value="1"/>
</dbReference>
<comment type="caution">
    <text evidence="2">The sequence shown here is derived from an EMBL/GenBank/DDBJ whole genome shotgun (WGS) entry which is preliminary data.</text>
</comment>
<protein>
    <submittedName>
        <fullName evidence="2">PilW family protein</fullName>
    </submittedName>
</protein>
<name>A0ABV9LZ50_9ALTE</name>
<dbReference type="Proteomes" id="UP001595897">
    <property type="component" value="Unassembled WGS sequence"/>
</dbReference>
<keyword evidence="1" id="KW-0812">Transmembrane</keyword>
<gene>
    <name evidence="2" type="ORF">ACFO4O_17055</name>
</gene>
<evidence type="ECO:0000256" key="1">
    <source>
        <dbReference type="SAM" id="Phobius"/>
    </source>
</evidence>
<dbReference type="Pfam" id="PF07963">
    <property type="entry name" value="N_methyl"/>
    <property type="match status" value="1"/>
</dbReference>
<keyword evidence="1" id="KW-1133">Transmembrane helix</keyword>
<dbReference type="PROSITE" id="PS00409">
    <property type="entry name" value="PROKAR_NTER_METHYL"/>
    <property type="match status" value="1"/>
</dbReference>
<proteinExistence type="predicted"/>
<dbReference type="NCBIfam" id="TIGR02532">
    <property type="entry name" value="IV_pilin_GFxxxE"/>
    <property type="match status" value="1"/>
</dbReference>